<dbReference type="EMBL" id="JASCZI010031456">
    <property type="protein sequence ID" value="MED6126804.1"/>
    <property type="molecule type" value="Genomic_DNA"/>
</dbReference>
<proteinExistence type="predicted"/>
<feature type="compositionally biased region" description="Basic and acidic residues" evidence="1">
    <location>
        <begin position="48"/>
        <end position="67"/>
    </location>
</feature>
<keyword evidence="3" id="KW-1185">Reference proteome</keyword>
<name>A0ABU6RS78_9FABA</name>
<accession>A0ABU6RS78</accession>
<evidence type="ECO:0000313" key="3">
    <source>
        <dbReference type="Proteomes" id="UP001341840"/>
    </source>
</evidence>
<feature type="region of interest" description="Disordered" evidence="1">
    <location>
        <begin position="44"/>
        <end position="85"/>
    </location>
</feature>
<dbReference type="Proteomes" id="UP001341840">
    <property type="component" value="Unassembled WGS sequence"/>
</dbReference>
<reference evidence="2 3" key="1">
    <citation type="journal article" date="2023" name="Plants (Basel)">
        <title>Bridging the Gap: Combining Genomics and Transcriptomics Approaches to Understand Stylosanthes scabra, an Orphan Legume from the Brazilian Caatinga.</title>
        <authorList>
            <person name="Ferreira-Neto J.R.C."/>
            <person name="da Silva M.D."/>
            <person name="Binneck E."/>
            <person name="de Melo N.F."/>
            <person name="da Silva R.H."/>
            <person name="de Melo A.L.T.M."/>
            <person name="Pandolfi V."/>
            <person name="Bustamante F.O."/>
            <person name="Brasileiro-Vidal A.C."/>
            <person name="Benko-Iseppon A.M."/>
        </authorList>
    </citation>
    <scope>NUCLEOTIDE SEQUENCE [LARGE SCALE GENOMIC DNA]</scope>
    <source>
        <tissue evidence="2">Leaves</tissue>
    </source>
</reference>
<feature type="non-terminal residue" evidence="2">
    <location>
        <position position="1"/>
    </location>
</feature>
<evidence type="ECO:0000256" key="1">
    <source>
        <dbReference type="SAM" id="MobiDB-lite"/>
    </source>
</evidence>
<evidence type="ECO:0000313" key="2">
    <source>
        <dbReference type="EMBL" id="MED6126804.1"/>
    </source>
</evidence>
<protein>
    <submittedName>
        <fullName evidence="2">Uncharacterized protein</fullName>
    </submittedName>
</protein>
<comment type="caution">
    <text evidence="2">The sequence shown here is derived from an EMBL/GenBank/DDBJ whole genome shotgun (WGS) entry which is preliminary data.</text>
</comment>
<sequence length="165" mass="18713">IELTEEAVKHYGDGARAYYRQESDGGHGCATVLVARETTNWRFRRRKKETEEEESKKQRKPGIKETESSQDITKVTFGPCQRHGPNVTLIRTREAQQGSPQARKATFGPCQAWTKRCPNVAHSRTMKARLDSPRITFGHARDPPAPRQGKLALVTFRLAQNMTHT</sequence>
<organism evidence="2 3">
    <name type="scientific">Stylosanthes scabra</name>
    <dbReference type="NCBI Taxonomy" id="79078"/>
    <lineage>
        <taxon>Eukaryota</taxon>
        <taxon>Viridiplantae</taxon>
        <taxon>Streptophyta</taxon>
        <taxon>Embryophyta</taxon>
        <taxon>Tracheophyta</taxon>
        <taxon>Spermatophyta</taxon>
        <taxon>Magnoliopsida</taxon>
        <taxon>eudicotyledons</taxon>
        <taxon>Gunneridae</taxon>
        <taxon>Pentapetalae</taxon>
        <taxon>rosids</taxon>
        <taxon>fabids</taxon>
        <taxon>Fabales</taxon>
        <taxon>Fabaceae</taxon>
        <taxon>Papilionoideae</taxon>
        <taxon>50 kb inversion clade</taxon>
        <taxon>dalbergioids sensu lato</taxon>
        <taxon>Dalbergieae</taxon>
        <taxon>Pterocarpus clade</taxon>
        <taxon>Stylosanthes</taxon>
    </lineage>
</organism>
<gene>
    <name evidence="2" type="ORF">PIB30_082043</name>
</gene>